<gene>
    <name evidence="1" type="ORF">H735_19045</name>
</gene>
<accession>A0A0C1W516</accession>
<organism evidence="1 2">
    <name type="scientific">Vibrio owensii CAIM 1854 = LMG 25443</name>
    <dbReference type="NCBI Taxonomy" id="1229493"/>
    <lineage>
        <taxon>Bacteria</taxon>
        <taxon>Pseudomonadati</taxon>
        <taxon>Pseudomonadota</taxon>
        <taxon>Gammaproteobacteria</taxon>
        <taxon>Vibrionales</taxon>
        <taxon>Vibrionaceae</taxon>
        <taxon>Vibrio</taxon>
    </lineage>
</organism>
<dbReference type="RefSeq" id="WP_020197552.1">
    <property type="nucleotide sequence ID" value="NZ_BAOH01000127.1"/>
</dbReference>
<comment type="caution">
    <text evidence="1">The sequence shown here is derived from an EMBL/GenBank/DDBJ whole genome shotgun (WGS) entry which is preliminary data.</text>
</comment>
<evidence type="ECO:0000313" key="1">
    <source>
        <dbReference type="EMBL" id="KIF51507.1"/>
    </source>
</evidence>
<dbReference type="PATRIC" id="fig|1229493.5.peg.3129"/>
<dbReference type="EMBL" id="JPRD01000035">
    <property type="protein sequence ID" value="KIF51507.1"/>
    <property type="molecule type" value="Genomic_DNA"/>
</dbReference>
<dbReference type="InterPro" id="IPR025332">
    <property type="entry name" value="DUF4238"/>
</dbReference>
<sequence length="333" mass="38907">MKKVNQLKKEHHYVWANYLRNWSGTKNKVWFRSVRGKLVEDSVKMIAKERHFYHVRPITEDNKKLMELMSAKSEIREGHMNLLKYFIYVENMERLYKNSNIQDYEIEEAFEAHKHNSLENLHTAYEQSATYALKSLANKDLSFLDSTKHAVSFFNYLGQQFARTKAFKDFALLAMSKGDSKGSQWIHKNSDESWWFLSHMLGGNLGFSMYSSRDNYKNCLLVNESDMPFITSDCPSVNVYPELKRESFQSPTEEQFDLFYPISPIVAYVYCSSSQFRGGISKVGREAVVKLNTETARGAHIHIFDNSEESLKAYKKYVGERYDRVQAFVNTQL</sequence>
<protein>
    <recommendedName>
        <fullName evidence="3">DUF4238 domain-containing protein</fullName>
    </recommendedName>
</protein>
<evidence type="ECO:0000313" key="2">
    <source>
        <dbReference type="Proteomes" id="UP000031586"/>
    </source>
</evidence>
<reference evidence="1 2" key="1">
    <citation type="submission" date="2014-07" db="EMBL/GenBank/DDBJ databases">
        <title>Unique and conserved regions in Vibrio harveyi and related species in comparison with the shrimp pathogen Vibrio harveyi CAIM 1792.</title>
        <authorList>
            <person name="Espinoza-Valles I."/>
            <person name="Vora G."/>
            <person name="Leekitcharoenphon P."/>
            <person name="Ussery D."/>
            <person name="Hoj L."/>
            <person name="Gomez-Gil B."/>
        </authorList>
    </citation>
    <scope>NUCLEOTIDE SEQUENCE [LARGE SCALE GENOMIC DNA]</scope>
    <source>
        <strain evidence="2">CAIM 1854 / LMG 25443</strain>
    </source>
</reference>
<dbReference type="AlphaFoldDB" id="A0A0C1W516"/>
<name>A0A0C1W516_9VIBR</name>
<dbReference type="Pfam" id="PF14022">
    <property type="entry name" value="DUF4238"/>
    <property type="match status" value="1"/>
</dbReference>
<proteinExistence type="predicted"/>
<evidence type="ECO:0008006" key="3">
    <source>
        <dbReference type="Google" id="ProtNLM"/>
    </source>
</evidence>
<dbReference type="Proteomes" id="UP000031586">
    <property type="component" value="Unassembled WGS sequence"/>
</dbReference>